<dbReference type="Gene3D" id="2.60.120.260">
    <property type="entry name" value="Galactose-binding domain-like"/>
    <property type="match status" value="1"/>
</dbReference>
<dbReference type="PROSITE" id="PS51117">
    <property type="entry name" value="LAMININ_NTER"/>
    <property type="match status" value="1"/>
</dbReference>
<keyword evidence="2" id="KW-0424">Laminin EGF-like domain</keyword>
<dbReference type="GO" id="GO:0005201">
    <property type="term" value="F:extracellular matrix structural constituent"/>
    <property type="evidence" value="ECO:0007669"/>
    <property type="project" value="TreeGrafter"/>
</dbReference>
<keyword evidence="1" id="KW-1015">Disulfide bond</keyword>
<proteinExistence type="predicted"/>
<protein>
    <submittedName>
        <fullName evidence="4">Laminin subunit alpha-1</fullName>
    </submittedName>
</protein>
<dbReference type="InterPro" id="IPR008211">
    <property type="entry name" value="Laminin_N"/>
</dbReference>
<dbReference type="STRING" id="610380.E2C7Q9"/>
<dbReference type="PANTHER" id="PTHR10574:SF406">
    <property type="entry name" value="LAMININ SUBUNIT ALPHA 5"/>
    <property type="match status" value="1"/>
</dbReference>
<sequence>MRSQASGRYITTRHILLHRYLDLTQEPLLLSSPGSTLKNSSLFPSIFNVAAKAEIYVNATCGEEGPETFCKPSEPSRCSVCDSRSPDPGKRHHISNVLHLNSGRWWQSPSLARGHYEHVTILLDLNQVRK</sequence>
<dbReference type="InterPro" id="IPR050440">
    <property type="entry name" value="Laminin/Netrin_ECM"/>
</dbReference>
<dbReference type="OMA" id="CGVCDSR"/>
<gene>
    <name evidence="4" type="ORF">EAI_16145</name>
</gene>
<dbReference type="GO" id="GO:0007411">
    <property type="term" value="P:axon guidance"/>
    <property type="evidence" value="ECO:0007669"/>
    <property type="project" value="TreeGrafter"/>
</dbReference>
<evidence type="ECO:0000256" key="2">
    <source>
        <dbReference type="ARBA" id="ARBA00023292"/>
    </source>
</evidence>
<accession>E2C7Q9</accession>
<dbReference type="GO" id="GO:0009887">
    <property type="term" value="P:animal organ morphogenesis"/>
    <property type="evidence" value="ECO:0007669"/>
    <property type="project" value="TreeGrafter"/>
</dbReference>
<keyword evidence="5" id="KW-1185">Reference proteome</keyword>
<feature type="domain" description="Laminin N-terminal" evidence="3">
    <location>
        <begin position="38"/>
        <end position="130"/>
    </location>
</feature>
<dbReference type="EMBL" id="GL453395">
    <property type="protein sequence ID" value="EFN76042.1"/>
    <property type="molecule type" value="Genomic_DNA"/>
</dbReference>
<dbReference type="OrthoDB" id="8545473at2759"/>
<organism evidence="5">
    <name type="scientific">Harpegnathos saltator</name>
    <name type="common">Jerdon's jumping ant</name>
    <dbReference type="NCBI Taxonomy" id="610380"/>
    <lineage>
        <taxon>Eukaryota</taxon>
        <taxon>Metazoa</taxon>
        <taxon>Ecdysozoa</taxon>
        <taxon>Arthropoda</taxon>
        <taxon>Hexapoda</taxon>
        <taxon>Insecta</taxon>
        <taxon>Pterygota</taxon>
        <taxon>Neoptera</taxon>
        <taxon>Endopterygota</taxon>
        <taxon>Hymenoptera</taxon>
        <taxon>Apocrita</taxon>
        <taxon>Aculeata</taxon>
        <taxon>Formicoidea</taxon>
        <taxon>Formicidae</taxon>
        <taxon>Ponerinae</taxon>
        <taxon>Ponerini</taxon>
        <taxon>Harpegnathos</taxon>
    </lineage>
</organism>
<dbReference type="GO" id="GO:0005604">
    <property type="term" value="C:basement membrane"/>
    <property type="evidence" value="ECO:0007669"/>
    <property type="project" value="TreeGrafter"/>
</dbReference>
<name>E2C7Q9_HARSA</name>
<dbReference type="Proteomes" id="UP000008237">
    <property type="component" value="Unassembled WGS sequence"/>
</dbReference>
<evidence type="ECO:0000259" key="3">
    <source>
        <dbReference type="PROSITE" id="PS51117"/>
    </source>
</evidence>
<dbReference type="AlphaFoldDB" id="E2C7Q9"/>
<evidence type="ECO:0000313" key="4">
    <source>
        <dbReference type="EMBL" id="EFN76042.1"/>
    </source>
</evidence>
<dbReference type="InParanoid" id="E2C7Q9"/>
<dbReference type="PANTHER" id="PTHR10574">
    <property type="entry name" value="NETRIN/LAMININ-RELATED"/>
    <property type="match status" value="1"/>
</dbReference>
<dbReference type="GO" id="GO:0009888">
    <property type="term" value="P:tissue development"/>
    <property type="evidence" value="ECO:0007669"/>
    <property type="project" value="TreeGrafter"/>
</dbReference>
<evidence type="ECO:0000313" key="5">
    <source>
        <dbReference type="Proteomes" id="UP000008237"/>
    </source>
</evidence>
<dbReference type="Pfam" id="PF00055">
    <property type="entry name" value="Laminin_N"/>
    <property type="match status" value="1"/>
</dbReference>
<reference evidence="4 5" key="1">
    <citation type="journal article" date="2010" name="Science">
        <title>Genomic comparison of the ants Camponotus floridanus and Harpegnathos saltator.</title>
        <authorList>
            <person name="Bonasio R."/>
            <person name="Zhang G."/>
            <person name="Ye C."/>
            <person name="Mutti N.S."/>
            <person name="Fang X."/>
            <person name="Qin N."/>
            <person name="Donahue G."/>
            <person name="Yang P."/>
            <person name="Li Q."/>
            <person name="Li C."/>
            <person name="Zhang P."/>
            <person name="Huang Z."/>
            <person name="Berger S.L."/>
            <person name="Reinberg D."/>
            <person name="Wang J."/>
            <person name="Liebig J."/>
        </authorList>
    </citation>
    <scope>NUCLEOTIDE SEQUENCE [LARGE SCALE GENOMIC DNA]</scope>
    <source>
        <strain evidence="4 5">R22 G/1</strain>
    </source>
</reference>
<evidence type="ECO:0000256" key="1">
    <source>
        <dbReference type="ARBA" id="ARBA00023157"/>
    </source>
</evidence>